<accession>A0ABR2UJ09</accession>
<protein>
    <submittedName>
        <fullName evidence="3">S-adenosyl-L-methionine-dependent methyltransferase</fullName>
    </submittedName>
</protein>
<dbReference type="Pfam" id="PF13489">
    <property type="entry name" value="Methyltransf_23"/>
    <property type="match status" value="1"/>
</dbReference>
<name>A0ABR2UJ09_9PEZI</name>
<keyword evidence="3" id="KW-0489">Methyltransferase</keyword>
<evidence type="ECO:0000256" key="1">
    <source>
        <dbReference type="ARBA" id="ARBA00038158"/>
    </source>
</evidence>
<dbReference type="GO" id="GO:0032259">
    <property type="term" value="P:methylation"/>
    <property type="evidence" value="ECO:0007669"/>
    <property type="project" value="UniProtKB-KW"/>
</dbReference>
<organism evidence="3 4">
    <name type="scientific">Seiridium unicorne</name>
    <dbReference type="NCBI Taxonomy" id="138068"/>
    <lineage>
        <taxon>Eukaryota</taxon>
        <taxon>Fungi</taxon>
        <taxon>Dikarya</taxon>
        <taxon>Ascomycota</taxon>
        <taxon>Pezizomycotina</taxon>
        <taxon>Sordariomycetes</taxon>
        <taxon>Xylariomycetidae</taxon>
        <taxon>Amphisphaeriales</taxon>
        <taxon>Sporocadaceae</taxon>
        <taxon>Seiridium</taxon>
    </lineage>
</organism>
<evidence type="ECO:0000313" key="3">
    <source>
        <dbReference type="EMBL" id="KAK9414492.1"/>
    </source>
</evidence>
<proteinExistence type="inferred from homology"/>
<gene>
    <name evidence="3" type="ORF">SUNI508_11202</name>
</gene>
<dbReference type="PANTHER" id="PTHR43591">
    <property type="entry name" value="METHYLTRANSFERASE"/>
    <property type="match status" value="1"/>
</dbReference>
<dbReference type="GO" id="GO:0008168">
    <property type="term" value="F:methyltransferase activity"/>
    <property type="evidence" value="ECO:0007669"/>
    <property type="project" value="UniProtKB-KW"/>
</dbReference>
<dbReference type="CDD" id="cd02440">
    <property type="entry name" value="AdoMet_MTases"/>
    <property type="match status" value="1"/>
</dbReference>
<comment type="caution">
    <text evidence="3">The sequence shown here is derived from an EMBL/GenBank/DDBJ whole genome shotgun (WGS) entry which is preliminary data.</text>
</comment>
<evidence type="ECO:0000256" key="2">
    <source>
        <dbReference type="SAM" id="MobiDB-lite"/>
    </source>
</evidence>
<dbReference type="Proteomes" id="UP001408356">
    <property type="component" value="Unassembled WGS sequence"/>
</dbReference>
<feature type="region of interest" description="Disordered" evidence="2">
    <location>
        <begin position="1"/>
        <end position="55"/>
    </location>
</feature>
<dbReference type="EMBL" id="JARVKF010000426">
    <property type="protein sequence ID" value="KAK9414492.1"/>
    <property type="molecule type" value="Genomic_DNA"/>
</dbReference>
<feature type="compositionally biased region" description="Basic and acidic residues" evidence="2">
    <location>
        <begin position="1"/>
        <end position="13"/>
    </location>
</feature>
<reference evidence="3 4" key="1">
    <citation type="journal article" date="2024" name="J. Plant Pathol.">
        <title>Sequence and assembly of the genome of Seiridium unicorne, isolate CBS 538.82, causal agent of cypress canker disease.</title>
        <authorList>
            <person name="Scali E."/>
            <person name="Rocca G.D."/>
            <person name="Danti R."/>
            <person name="Garbelotto M."/>
            <person name="Barberini S."/>
            <person name="Baroncelli R."/>
            <person name="Emiliani G."/>
        </authorList>
    </citation>
    <scope>NUCLEOTIDE SEQUENCE [LARGE SCALE GENOMIC DNA]</scope>
    <source>
        <strain evidence="3 4">BM-138-508</strain>
    </source>
</reference>
<keyword evidence="4" id="KW-1185">Reference proteome</keyword>
<keyword evidence="3" id="KW-0808">Transferase</keyword>
<dbReference type="PANTHER" id="PTHR43591:SF102">
    <property type="entry name" value="S-ADENOSYL-L-METHIONINE-DEPENDENT METHYLTRANSFERASE"/>
    <property type="match status" value="1"/>
</dbReference>
<evidence type="ECO:0000313" key="4">
    <source>
        <dbReference type="Proteomes" id="UP001408356"/>
    </source>
</evidence>
<comment type="similarity">
    <text evidence="1">Belongs to the methyltransferase superfamily. LaeA methyltransferase family.</text>
</comment>
<dbReference type="Gene3D" id="3.40.50.150">
    <property type="entry name" value="Vaccinia Virus protein VP39"/>
    <property type="match status" value="1"/>
</dbReference>
<dbReference type="SUPFAM" id="SSF53335">
    <property type="entry name" value="S-adenosyl-L-methionine-dependent methyltransferases"/>
    <property type="match status" value="1"/>
</dbReference>
<sequence>MSDDQIKRERHIEAQFSGVGTSQGQPMYYQGGLGEVDVKADPGLSDNQQPPSYYPMGAMRPPPRVLPSQLLQSYQDTQPPLRFSSEDLPVAGQRLGAYEEPSYRPVAQAGGSSTPSFAQVANDMINKSLRRRPGGTSVVEPDSVLGDSGRLYHGYKEGKYMLPNDAAEQDRLDFQHKIFRLLFDDWLALAPLSSTPRYVLDVGTGTGIWATDFAEQNPASYVIGTDLSAIQPAPRVPNCTFIKDDAEAPWYFADPFPDHSRCQGNCQHWISFDYIHLRLMFTCFDDPRTVMKRAYDNLSPGGWIEFQESSMEYCQENLDYQGTAGLRYAELCIRGAATLGRDLLAVQHYQRWLEEIGFINVNTRIFKLPQGPWAQTERLKHIGEFHMRNVLEAARGFGWKMLTAAGMTAAEIEDLVSQVQTEIWNRNSHTYNPVYVVYGQKPAMN</sequence>
<dbReference type="InterPro" id="IPR029063">
    <property type="entry name" value="SAM-dependent_MTases_sf"/>
</dbReference>